<name>A0A0U1PVH0_9MICO</name>
<dbReference type="AlphaFoldDB" id="A0A0U1PVH0"/>
<evidence type="ECO:0000256" key="4">
    <source>
        <dbReference type="ARBA" id="ARBA00023172"/>
    </source>
</evidence>
<keyword evidence="4" id="KW-0233">DNA recombination</keyword>
<dbReference type="EMBL" id="PSWU01000012">
    <property type="protein sequence ID" value="PPI14513.1"/>
    <property type="molecule type" value="Genomic_DNA"/>
</dbReference>
<evidence type="ECO:0000256" key="3">
    <source>
        <dbReference type="ARBA" id="ARBA00023054"/>
    </source>
</evidence>
<dbReference type="InterPro" id="IPR003798">
    <property type="entry name" value="DNA_recombination_RmuC"/>
</dbReference>
<evidence type="ECO:0000313" key="9">
    <source>
        <dbReference type="EMBL" id="PPI14513.1"/>
    </source>
</evidence>
<feature type="region of interest" description="Disordered" evidence="6">
    <location>
        <begin position="404"/>
        <end position="433"/>
    </location>
</feature>
<dbReference type="Pfam" id="PF02646">
    <property type="entry name" value="RmuC"/>
    <property type="match status" value="1"/>
</dbReference>
<comment type="similarity">
    <text evidence="2">Belongs to the RmuC family.</text>
</comment>
<evidence type="ECO:0000256" key="6">
    <source>
        <dbReference type="SAM" id="MobiDB-lite"/>
    </source>
</evidence>
<evidence type="ECO:0000256" key="7">
    <source>
        <dbReference type="SAM" id="Phobius"/>
    </source>
</evidence>
<dbReference type="OrthoDB" id="370725at2"/>
<evidence type="ECO:0000313" key="8">
    <source>
        <dbReference type="EMBL" id="KKM46946.1"/>
    </source>
</evidence>
<evidence type="ECO:0000256" key="5">
    <source>
        <dbReference type="SAM" id="Coils"/>
    </source>
</evidence>
<keyword evidence="7" id="KW-0812">Transmembrane</keyword>
<keyword evidence="3 5" id="KW-0175">Coiled coil</keyword>
<reference evidence="9 11" key="2">
    <citation type="submission" date="2018-02" db="EMBL/GenBank/DDBJ databases">
        <title>Bacteriophage NCPPB3778 and a type I-E CRISPR drive the evolution of the US Biological Select Agent, Rathayibacter toxicus.</title>
        <authorList>
            <person name="Davis E.W.II."/>
            <person name="Tabima J.F."/>
            <person name="Weisberg A.J."/>
            <person name="Lopes L.D."/>
            <person name="Wiseman M.S."/>
            <person name="Wiseman M.S."/>
            <person name="Pupko T."/>
            <person name="Belcher M.S."/>
            <person name="Sechler A.J."/>
            <person name="Tancos M.A."/>
            <person name="Schroeder B.K."/>
            <person name="Murray T.D."/>
            <person name="Luster D.G."/>
            <person name="Schneider W.L."/>
            <person name="Rogers E."/>
            <person name="Andreote F.D."/>
            <person name="Grunwald N.J."/>
            <person name="Putnam M.L."/>
            <person name="Chang J.H."/>
        </authorList>
    </citation>
    <scope>NUCLEOTIDE SEQUENCE [LARGE SCALE GENOMIC DNA]</scope>
    <source>
        <strain evidence="9 11">FH99</strain>
    </source>
</reference>
<keyword evidence="10" id="KW-1185">Reference proteome</keyword>
<dbReference type="Proteomes" id="UP000237966">
    <property type="component" value="Unassembled WGS sequence"/>
</dbReference>
<feature type="coiled-coil region" evidence="5">
    <location>
        <begin position="37"/>
        <end position="82"/>
    </location>
</feature>
<feature type="transmembrane region" description="Helical" evidence="7">
    <location>
        <begin position="6"/>
        <end position="24"/>
    </location>
</feature>
<protein>
    <submittedName>
        <fullName evidence="9">DNA recombination protein RmuC</fullName>
    </submittedName>
</protein>
<organism evidence="8 10">
    <name type="scientific">Rathayibacter toxicus</name>
    <dbReference type="NCBI Taxonomy" id="145458"/>
    <lineage>
        <taxon>Bacteria</taxon>
        <taxon>Bacillati</taxon>
        <taxon>Actinomycetota</taxon>
        <taxon>Actinomycetes</taxon>
        <taxon>Micrococcales</taxon>
        <taxon>Microbacteriaceae</taxon>
        <taxon>Rathayibacter</taxon>
    </lineage>
</organism>
<dbReference type="PATRIC" id="fig|145458.8.peg.245"/>
<dbReference type="GO" id="GO:0006310">
    <property type="term" value="P:DNA recombination"/>
    <property type="evidence" value="ECO:0007669"/>
    <property type="project" value="UniProtKB-KW"/>
</dbReference>
<proteinExistence type="inferred from homology"/>
<evidence type="ECO:0000313" key="11">
    <source>
        <dbReference type="Proteomes" id="UP000237966"/>
    </source>
</evidence>
<gene>
    <name evidence="9" type="ORF">C5C51_08075</name>
    <name evidence="8" type="ORF">VT73_01385</name>
</gene>
<evidence type="ECO:0000256" key="1">
    <source>
        <dbReference type="ARBA" id="ARBA00003416"/>
    </source>
</evidence>
<keyword evidence="7" id="KW-1133">Transmembrane helix</keyword>
<dbReference type="eggNOG" id="COG1322">
    <property type="taxonomic scope" value="Bacteria"/>
</dbReference>
<reference evidence="8 10" key="1">
    <citation type="submission" date="2015-04" db="EMBL/GenBank/DDBJ databases">
        <title>Draft genome sequence of Rathayibacter toxicus strain FH-142 (AKA 70134 or CS 32), a Western Australian isolate.</title>
        <authorList>
            <consortium name="Consortium for Microbial Forensics and Genomics (microFORGE)"/>
            <person name="Knight B.M."/>
            <person name="Roberts D.P."/>
            <person name="Lin D."/>
            <person name="Hari K."/>
            <person name="Fletcher J."/>
            <person name="Melcher U."/>
            <person name="Blagden T."/>
            <person name="Luster D.G."/>
            <person name="Sechler A.J."/>
            <person name="Schneider W.L."/>
            <person name="Winegar R.A."/>
        </authorList>
    </citation>
    <scope>NUCLEOTIDE SEQUENCE [LARGE SCALE GENOMIC DNA]</scope>
    <source>
        <strain evidence="8 10">FH142</strain>
    </source>
</reference>
<comment type="caution">
    <text evidence="8">The sequence shown here is derived from an EMBL/GenBank/DDBJ whole genome shotgun (WGS) entry which is preliminary data.</text>
</comment>
<dbReference type="PANTHER" id="PTHR30563">
    <property type="entry name" value="DNA RECOMBINATION PROTEIN RMUC"/>
    <property type="match status" value="1"/>
</dbReference>
<dbReference type="GeneID" id="93666702"/>
<evidence type="ECO:0000256" key="2">
    <source>
        <dbReference type="ARBA" id="ARBA00009840"/>
    </source>
</evidence>
<dbReference type="Proteomes" id="UP000052979">
    <property type="component" value="Unassembled WGS sequence"/>
</dbReference>
<accession>A0A0U1PVH0</accession>
<keyword evidence="7" id="KW-0472">Membrane</keyword>
<dbReference type="EMBL" id="LBFI01000011">
    <property type="protein sequence ID" value="KKM46946.1"/>
    <property type="molecule type" value="Genomic_DNA"/>
</dbReference>
<comment type="function">
    <text evidence="1">Involved in DNA recombination.</text>
</comment>
<dbReference type="PANTHER" id="PTHR30563:SF0">
    <property type="entry name" value="DNA RECOMBINATION PROTEIN RMUC"/>
    <property type="match status" value="1"/>
</dbReference>
<evidence type="ECO:0000313" key="10">
    <source>
        <dbReference type="Proteomes" id="UP000052979"/>
    </source>
</evidence>
<sequence length="433" mass="47400">MDLSFVLGVLVGVFLTGLVTVLLWRSRTPDQALALELATARAQAEGLEQRHETVLEQHREQVTAAREQIRELQEQLRLVAERERHDARILQTLSPVAESLRTMQESVRRLEQERAAQFGAITEQLEGQRAAGERLYSTTQALASALRSSTSRGAWGETQLRNVVEAAGLTQRVDFDVQFGLEGEAGRGRADMIVRLPGGKALAVDAKVPFDAYLEAHAIPAGAGAEEEARRTTLLRAHVRALRGHIDTLAARAYWSGLPASPEFVIAFVPSEPLLASALDADPTLLEYAFNKRVALASPVTLWSVLKTVAYTWQQDVLTDDAKRLLDLGKTLYTRLAKLSDHAEALRRSLEKTVDCYNAFAGSLESRVLVTARQFDSLDESRVIPSSGTITAVPQRLTAIEFLDAQTSDGGDSSDARDSERLATPISPPDAAR</sequence>
<dbReference type="RefSeq" id="WP_046521579.1">
    <property type="nucleotide sequence ID" value="NZ_CP010848.1"/>
</dbReference>